<evidence type="ECO:0000256" key="1">
    <source>
        <dbReference type="ARBA" id="ARBA00004651"/>
    </source>
</evidence>
<dbReference type="Proteomes" id="UP001597525">
    <property type="component" value="Unassembled WGS sequence"/>
</dbReference>
<evidence type="ECO:0000256" key="8">
    <source>
        <dbReference type="SAM" id="Phobius"/>
    </source>
</evidence>
<evidence type="ECO:0000256" key="2">
    <source>
        <dbReference type="ARBA" id="ARBA00009773"/>
    </source>
</evidence>
<feature type="transmembrane region" description="Helical" evidence="8">
    <location>
        <begin position="138"/>
        <end position="164"/>
    </location>
</feature>
<dbReference type="EMBL" id="JBHUPB010000003">
    <property type="protein sequence ID" value="MFD2966297.1"/>
    <property type="molecule type" value="Genomic_DNA"/>
</dbReference>
<evidence type="ECO:0000256" key="5">
    <source>
        <dbReference type="ARBA" id="ARBA00022692"/>
    </source>
</evidence>
<comment type="subcellular location">
    <subcellularLocation>
        <location evidence="1">Cell membrane</location>
        <topology evidence="1">Multi-pass membrane protein</topology>
    </subcellularLocation>
</comment>
<feature type="transmembrane region" description="Helical" evidence="8">
    <location>
        <begin position="64"/>
        <end position="84"/>
    </location>
</feature>
<protein>
    <submittedName>
        <fullName evidence="9">AI-2E family transporter</fullName>
    </submittedName>
</protein>
<keyword evidence="7 8" id="KW-0472">Membrane</keyword>
<feature type="transmembrane region" description="Helical" evidence="8">
    <location>
        <begin position="266"/>
        <end position="283"/>
    </location>
</feature>
<evidence type="ECO:0000313" key="9">
    <source>
        <dbReference type="EMBL" id="MFD2966297.1"/>
    </source>
</evidence>
<accession>A0ABW6BAI8</accession>
<keyword evidence="4" id="KW-1003">Cell membrane</keyword>
<keyword evidence="6 8" id="KW-1133">Transmembrane helix</keyword>
<keyword evidence="10" id="KW-1185">Reference proteome</keyword>
<evidence type="ECO:0000256" key="7">
    <source>
        <dbReference type="ARBA" id="ARBA00023136"/>
    </source>
</evidence>
<evidence type="ECO:0000256" key="3">
    <source>
        <dbReference type="ARBA" id="ARBA00022448"/>
    </source>
</evidence>
<name>A0ABW6BAI8_9SPHI</name>
<dbReference type="InterPro" id="IPR002549">
    <property type="entry name" value="AI-2E-like"/>
</dbReference>
<dbReference type="PANTHER" id="PTHR21716:SF53">
    <property type="entry name" value="PERMEASE PERM-RELATED"/>
    <property type="match status" value="1"/>
</dbReference>
<dbReference type="PANTHER" id="PTHR21716">
    <property type="entry name" value="TRANSMEMBRANE PROTEIN"/>
    <property type="match status" value="1"/>
</dbReference>
<comment type="similarity">
    <text evidence="2">Belongs to the autoinducer-2 exporter (AI-2E) (TC 2.A.86) family.</text>
</comment>
<proteinExistence type="inferred from homology"/>
<comment type="caution">
    <text evidence="9">The sequence shown here is derived from an EMBL/GenBank/DDBJ whole genome shotgun (WGS) entry which is preliminary data.</text>
</comment>
<keyword evidence="3" id="KW-0813">Transport</keyword>
<keyword evidence="5 8" id="KW-0812">Transmembrane</keyword>
<feature type="transmembrane region" description="Helical" evidence="8">
    <location>
        <begin position="204"/>
        <end position="226"/>
    </location>
</feature>
<evidence type="ECO:0000313" key="10">
    <source>
        <dbReference type="Proteomes" id="UP001597525"/>
    </source>
</evidence>
<feature type="transmembrane region" description="Helical" evidence="8">
    <location>
        <begin position="232"/>
        <end position="259"/>
    </location>
</feature>
<evidence type="ECO:0000256" key="6">
    <source>
        <dbReference type="ARBA" id="ARBA00022989"/>
    </source>
</evidence>
<dbReference type="RefSeq" id="WP_320184087.1">
    <property type="nucleotide sequence ID" value="NZ_CP138332.1"/>
</dbReference>
<sequence length="350" mass="38343">MVKKPILVELNYILYFLIALFGIMYVASSFLIPLTIGCLLAMLMIPVCRWLEERNFSRFAASSLSVFAMVVLLLGLSTLLVQQITSLSNDLSQLDERVSNVTSSAQDFLDDTVGVSKDQQQKYFAEQIDRFGEGVASYAALFVTQLGAFLVNFVIIVTYTLLLLNYRGRIKNFVLKLVERHTRGDLSGSTGKVVHEVATVANGYVAGVFLVVLILSVSSTIALFAIGVEHALLFGVLAGVLNIIPYLGSLLGSLIPVIYVLLTRDTLTYAVIVGAYFLIIQQIESYVLTPNITGGKIKVSPLFTILIVLFGNLVWGIAGMVLFIPLLGIAKVIFDHVPQLDAYSYLIAKK</sequence>
<reference evidence="10" key="1">
    <citation type="journal article" date="2019" name="Int. J. Syst. Evol. Microbiol.">
        <title>The Global Catalogue of Microorganisms (GCM) 10K type strain sequencing project: providing services to taxonomists for standard genome sequencing and annotation.</title>
        <authorList>
            <consortium name="The Broad Institute Genomics Platform"/>
            <consortium name="The Broad Institute Genome Sequencing Center for Infectious Disease"/>
            <person name="Wu L."/>
            <person name="Ma J."/>
        </authorList>
    </citation>
    <scope>NUCLEOTIDE SEQUENCE [LARGE SCALE GENOMIC DNA]</scope>
    <source>
        <strain evidence="10">KCTC 22814</strain>
    </source>
</reference>
<dbReference type="Pfam" id="PF01594">
    <property type="entry name" value="AI-2E_transport"/>
    <property type="match status" value="1"/>
</dbReference>
<organism evidence="9 10">
    <name type="scientific">Sphingobacterium bambusae</name>
    <dbReference type="NCBI Taxonomy" id="662858"/>
    <lineage>
        <taxon>Bacteria</taxon>
        <taxon>Pseudomonadati</taxon>
        <taxon>Bacteroidota</taxon>
        <taxon>Sphingobacteriia</taxon>
        <taxon>Sphingobacteriales</taxon>
        <taxon>Sphingobacteriaceae</taxon>
        <taxon>Sphingobacterium</taxon>
    </lineage>
</organism>
<gene>
    <name evidence="9" type="ORF">ACFS7Y_02815</name>
</gene>
<evidence type="ECO:0000256" key="4">
    <source>
        <dbReference type="ARBA" id="ARBA00022475"/>
    </source>
</evidence>
<feature type="transmembrane region" description="Helical" evidence="8">
    <location>
        <begin position="12"/>
        <end position="43"/>
    </location>
</feature>
<feature type="transmembrane region" description="Helical" evidence="8">
    <location>
        <begin position="303"/>
        <end position="327"/>
    </location>
</feature>